<gene>
    <name evidence="1" type="ORF">ABLV49_20800</name>
</gene>
<proteinExistence type="predicted"/>
<evidence type="ECO:0000313" key="1">
    <source>
        <dbReference type="EMBL" id="XBP72534.1"/>
    </source>
</evidence>
<dbReference type="RefSeq" id="WP_349282185.1">
    <property type="nucleotide sequence ID" value="NZ_CBCSCU010000025.1"/>
</dbReference>
<geneLocation type="plasmid" evidence="1">
    <name>p1</name>
</geneLocation>
<dbReference type="EMBL" id="CP157676">
    <property type="protein sequence ID" value="XBP72534.1"/>
    <property type="molecule type" value="Genomic_DNA"/>
</dbReference>
<sequence>MEKPQAQAFLALAAIAARIASEDVFVCGFTIPNRSMSASKLNRHGCETIVHE</sequence>
<accession>A0AAU7LY51</accession>
<keyword evidence="1" id="KW-0614">Plasmid</keyword>
<protein>
    <submittedName>
        <fullName evidence="1">Uncharacterized protein</fullName>
    </submittedName>
</protein>
<organism evidence="1">
    <name type="scientific">Polaromonas hydrogenivorans</name>
    <dbReference type="NCBI Taxonomy" id="335476"/>
    <lineage>
        <taxon>Bacteria</taxon>
        <taxon>Pseudomonadati</taxon>
        <taxon>Pseudomonadota</taxon>
        <taxon>Betaproteobacteria</taxon>
        <taxon>Burkholderiales</taxon>
        <taxon>Comamonadaceae</taxon>
        <taxon>Polaromonas</taxon>
    </lineage>
</organism>
<dbReference type="AlphaFoldDB" id="A0AAU7LY51"/>
<reference evidence="1" key="1">
    <citation type="submission" date="2024-05" db="EMBL/GenBank/DDBJ databases">
        <authorList>
            <person name="Bunk B."/>
            <person name="Swiderski J."/>
            <person name="Sproer C."/>
            <person name="Thiel V."/>
        </authorList>
    </citation>
    <scope>NUCLEOTIDE SEQUENCE</scope>
    <source>
        <strain evidence="1">DSM 17735</strain>
        <plasmid evidence="1">p1</plasmid>
    </source>
</reference>
<name>A0AAU7LY51_9BURK</name>